<evidence type="ECO:0000313" key="1">
    <source>
        <dbReference type="EMBL" id="JAH01166.1"/>
    </source>
</evidence>
<proteinExistence type="predicted"/>
<organism evidence="1">
    <name type="scientific">Anguilla anguilla</name>
    <name type="common">European freshwater eel</name>
    <name type="synonym">Muraena anguilla</name>
    <dbReference type="NCBI Taxonomy" id="7936"/>
    <lineage>
        <taxon>Eukaryota</taxon>
        <taxon>Metazoa</taxon>
        <taxon>Chordata</taxon>
        <taxon>Craniata</taxon>
        <taxon>Vertebrata</taxon>
        <taxon>Euteleostomi</taxon>
        <taxon>Actinopterygii</taxon>
        <taxon>Neopterygii</taxon>
        <taxon>Teleostei</taxon>
        <taxon>Anguilliformes</taxon>
        <taxon>Anguillidae</taxon>
        <taxon>Anguilla</taxon>
    </lineage>
</organism>
<accession>A0A0E9P914</accession>
<sequence>MEHNKAPSDYDLICNISHVYTDSINMYFIKFYTQL</sequence>
<reference evidence="1" key="1">
    <citation type="submission" date="2014-11" db="EMBL/GenBank/DDBJ databases">
        <authorList>
            <person name="Amaro Gonzalez C."/>
        </authorList>
    </citation>
    <scope>NUCLEOTIDE SEQUENCE</scope>
</reference>
<dbReference type="AlphaFoldDB" id="A0A0E9P914"/>
<name>A0A0E9P914_ANGAN</name>
<dbReference type="EMBL" id="GBXM01107411">
    <property type="protein sequence ID" value="JAH01166.1"/>
    <property type="molecule type" value="Transcribed_RNA"/>
</dbReference>
<protein>
    <submittedName>
        <fullName evidence="1">Uncharacterized protein</fullName>
    </submittedName>
</protein>
<reference evidence="1" key="2">
    <citation type="journal article" date="2015" name="Fish Shellfish Immunol.">
        <title>Early steps in the European eel (Anguilla anguilla)-Vibrio vulnificus interaction in the gills: Role of the RtxA13 toxin.</title>
        <authorList>
            <person name="Callol A."/>
            <person name="Pajuelo D."/>
            <person name="Ebbesson L."/>
            <person name="Teles M."/>
            <person name="MacKenzie S."/>
            <person name="Amaro C."/>
        </authorList>
    </citation>
    <scope>NUCLEOTIDE SEQUENCE</scope>
</reference>